<dbReference type="InterPro" id="IPR057670">
    <property type="entry name" value="SH3_retrovirus"/>
</dbReference>
<evidence type="ECO:0000256" key="1">
    <source>
        <dbReference type="ARBA" id="ARBA00022670"/>
    </source>
</evidence>
<dbReference type="PROSITE" id="PS50994">
    <property type="entry name" value="INTEGRASE"/>
    <property type="match status" value="1"/>
</dbReference>
<comment type="caution">
    <text evidence="6">The sequence shown here is derived from an EMBL/GenBank/DDBJ whole genome shotgun (WGS) entry which is preliminary data.</text>
</comment>
<name>A0A8T2B077_9BRAS</name>
<dbReference type="EMBL" id="JAEFBK010000008">
    <property type="protein sequence ID" value="KAG7578962.1"/>
    <property type="molecule type" value="Genomic_DNA"/>
</dbReference>
<evidence type="ECO:0000259" key="5">
    <source>
        <dbReference type="PROSITE" id="PS50994"/>
    </source>
</evidence>
<dbReference type="Pfam" id="PF00665">
    <property type="entry name" value="rve"/>
    <property type="match status" value="1"/>
</dbReference>
<keyword evidence="1" id="KW-0645">Protease</keyword>
<feature type="compositionally biased region" description="Low complexity" evidence="4">
    <location>
        <begin position="788"/>
        <end position="801"/>
    </location>
</feature>
<dbReference type="Pfam" id="PF13976">
    <property type="entry name" value="gag_pre-integrs"/>
    <property type="match status" value="1"/>
</dbReference>
<evidence type="ECO:0000256" key="2">
    <source>
        <dbReference type="ARBA" id="ARBA00022723"/>
    </source>
</evidence>
<dbReference type="GO" id="GO:0008233">
    <property type="term" value="F:peptidase activity"/>
    <property type="evidence" value="ECO:0007669"/>
    <property type="project" value="UniProtKB-KW"/>
</dbReference>
<dbReference type="InterPro" id="IPR054722">
    <property type="entry name" value="PolX-like_BBD"/>
</dbReference>
<keyword evidence="6" id="KW-0548">Nucleotidyltransferase</keyword>
<feature type="compositionally biased region" description="Polar residues" evidence="4">
    <location>
        <begin position="281"/>
        <end position="299"/>
    </location>
</feature>
<dbReference type="Proteomes" id="UP000694240">
    <property type="component" value="Chromosome 8"/>
</dbReference>
<protein>
    <submittedName>
        <fullName evidence="6">Reverse transcriptase RNA-dependent DNA polymerase</fullName>
    </submittedName>
</protein>
<dbReference type="PANTHER" id="PTHR42648">
    <property type="entry name" value="TRANSPOSASE, PUTATIVE-RELATED"/>
    <property type="match status" value="1"/>
</dbReference>
<dbReference type="GO" id="GO:0015074">
    <property type="term" value="P:DNA integration"/>
    <property type="evidence" value="ECO:0007669"/>
    <property type="project" value="InterPro"/>
</dbReference>
<dbReference type="GO" id="GO:0003964">
    <property type="term" value="F:RNA-directed DNA polymerase activity"/>
    <property type="evidence" value="ECO:0007669"/>
    <property type="project" value="UniProtKB-KW"/>
</dbReference>
<dbReference type="Pfam" id="PF22936">
    <property type="entry name" value="Pol_BBD"/>
    <property type="match status" value="1"/>
</dbReference>
<sequence length="1387" mass="158082">MSSLYDEMSSLHSKIIPVILKGGNYLLWSRTTRSALCSRGLWNHILKEEAPKETTTREGQEIVLVDEGKWFQEDQAVLVLLRNSLESSILEAYSYCETPKELWDTLFNVFGNLSNLSRVFEVKKAINDLSQGDMEFTQHFGKFRSLWAELEMLRPNTIDPAILNERREQDKVFGLLLTLNSTYNDLIKHLLRAEKLPNLEEVCSQIQKEQGSLGLFGNKGELATANKGELTTANKGSYKSENKRGPTCDHCKKTGHTKEKCWILHPHLRPSRWKDPKAHQANWSQETQDTSGPGPSTQANGIGAAMTASSEYVKRSDLDALIKALKESSGNSYHAIAQTLKPLIVDSGASHHMISDSRLMNNIEPALGNVVIANGDKIPVKGIGDLELFDKKSKAFYMPNFTSNLLSVKRATTDLNCYAIFGPNDVHFQDIESSRVLGQGVTKDGLYVLEDTKLSEPLSSHFSSSIVVANNAIWHARLGHPHPRALNLMLPKVSFQSLDCEACILGKHCKAVFPKSSTIYESCFDLIHSDVWTSPCLSRENQKYFVTFIDEKSKYTWLTLLPSKDRVLEAFKNFHTYVTNQYNAKIKILRSDNGGEYTSQAFKEHLASHGIIHQTSCPYTPQQNGVSERKNRHLMEIARSIMFHTNVPKRFWSDAVMTACYLINRTPTKILQDKSPFEVLTKTKPSLDHLRVFGCVCYVLVPGEQRNKLQAKSTKGMFIGYSTTQRGYKCYVPESRKVLVSRDVKFVEDKGFYDKKDWESLKDLSRSPSDRATNLRIILEKLGIENYQPSSTQTPHPQQGQETQEREDESLEEEVQDTHNEENDPNDQEEDHIPDGDGSNESNQEEDDTPQEVTQEVAQEVIPLRRSERLRFHPSTWKDKRVYYNANAIAHPIQAVCTLAHLPEEHQVYLSKVDQHWIPTTYEEAIQHKVWRDAIEAERQAMINNHTWDEEDLPRGRKAVTSKWVFTIKYKSDGEIERYKARLVARGFTQKYGEDYLDTFAPVAKLHTNAFLQGELEEEVYMRPPPGLEDKEAPGKVLKLNKAIYGLKQSPRAWYHKLSTTLLGRGFKRSEADHTLFTLPSQEGIVVILVYVDDIIISGNDKVNLVLNQQRTPLEDDYKARRKGEHDNKPFEDPTKYRRLVGIWMGCNKNTEIVGYCDADYAGDKNDRRSTTGYCTFIGGNLVTWRSKKQKVVSLSSAEAEYRAMRKLTTELMWLKALLKDFGIDTPQPITMHCDNQAAIHIATNSVFHERTKHIEVDCHKVREQIQLGVILPHYTESEEQLADIFTKGASTKVCEYIHQKLGTHYGQVESREDVFGTKKPTRTTRPYALVRTDHHVRTITIEGRPYHFKFTRPIGISSLLSVIQSLINVLEDPRRLSTLPLEPLRA</sequence>
<keyword evidence="3" id="KW-0378">Hydrolase</keyword>
<dbReference type="Pfam" id="PF07727">
    <property type="entry name" value="RVT_2"/>
    <property type="match status" value="2"/>
</dbReference>
<keyword evidence="2" id="KW-0479">Metal-binding</keyword>
<gene>
    <name evidence="6" type="ORF">ISN45_Aa03g031300</name>
</gene>
<dbReference type="PANTHER" id="PTHR42648:SF28">
    <property type="entry name" value="TRANSPOSON-ENCODED PROTEIN WITH RIBONUCLEASE H-LIKE AND RETROVIRUS ZINC FINGER-LIKE DOMAINS"/>
    <property type="match status" value="1"/>
</dbReference>
<feature type="region of interest" description="Disordered" evidence="4">
    <location>
        <begin position="272"/>
        <end position="299"/>
    </location>
</feature>
<dbReference type="Pfam" id="PF25597">
    <property type="entry name" value="SH3_retrovirus"/>
    <property type="match status" value="1"/>
</dbReference>
<proteinExistence type="predicted"/>
<dbReference type="Pfam" id="PF14223">
    <property type="entry name" value="Retrotran_gag_2"/>
    <property type="match status" value="1"/>
</dbReference>
<evidence type="ECO:0000256" key="4">
    <source>
        <dbReference type="SAM" id="MobiDB-lite"/>
    </source>
</evidence>
<keyword evidence="6" id="KW-0808">Transferase</keyword>
<feature type="compositionally biased region" description="Acidic residues" evidence="4">
    <location>
        <begin position="823"/>
        <end position="832"/>
    </location>
</feature>
<dbReference type="InterPro" id="IPR039537">
    <property type="entry name" value="Retrotran_Ty1/copia-like"/>
</dbReference>
<feature type="region of interest" description="Disordered" evidence="4">
    <location>
        <begin position="786"/>
        <end position="862"/>
    </location>
</feature>
<feature type="compositionally biased region" description="Acidic residues" evidence="4">
    <location>
        <begin position="805"/>
        <end position="815"/>
    </location>
</feature>
<reference evidence="6 7" key="1">
    <citation type="submission" date="2020-12" db="EMBL/GenBank/DDBJ databases">
        <title>Concerted genomic and epigenomic changes stabilize Arabidopsis allopolyploids.</title>
        <authorList>
            <person name="Chen Z."/>
        </authorList>
    </citation>
    <scope>NUCLEOTIDE SEQUENCE [LARGE SCALE GENOMIC DNA]</scope>
    <source>
        <strain evidence="6">Allo738</strain>
        <tissue evidence="6">Leaf</tissue>
    </source>
</reference>
<keyword evidence="7" id="KW-1185">Reference proteome</keyword>
<evidence type="ECO:0000256" key="3">
    <source>
        <dbReference type="ARBA" id="ARBA00022801"/>
    </source>
</evidence>
<dbReference type="InterPro" id="IPR013103">
    <property type="entry name" value="RVT_2"/>
</dbReference>
<keyword evidence="6" id="KW-0695">RNA-directed DNA polymerase</keyword>
<dbReference type="InterPro" id="IPR001584">
    <property type="entry name" value="Integrase_cat-core"/>
</dbReference>
<dbReference type="CDD" id="cd09272">
    <property type="entry name" value="RNase_HI_RT_Ty1"/>
    <property type="match status" value="1"/>
</dbReference>
<evidence type="ECO:0000313" key="7">
    <source>
        <dbReference type="Proteomes" id="UP000694240"/>
    </source>
</evidence>
<accession>A0A8T2B077</accession>
<feature type="domain" description="Integrase catalytic" evidence="5">
    <location>
        <begin position="510"/>
        <end position="684"/>
    </location>
</feature>
<dbReference type="GO" id="GO:0046872">
    <property type="term" value="F:metal ion binding"/>
    <property type="evidence" value="ECO:0007669"/>
    <property type="project" value="UniProtKB-KW"/>
</dbReference>
<dbReference type="GO" id="GO:0006508">
    <property type="term" value="P:proteolysis"/>
    <property type="evidence" value="ECO:0007669"/>
    <property type="project" value="UniProtKB-KW"/>
</dbReference>
<evidence type="ECO:0000313" key="6">
    <source>
        <dbReference type="EMBL" id="KAG7578962.1"/>
    </source>
</evidence>
<dbReference type="InterPro" id="IPR025724">
    <property type="entry name" value="GAG-pre-integrase_dom"/>
</dbReference>
<organism evidence="6 7">
    <name type="scientific">Arabidopsis thaliana x Arabidopsis arenosa</name>
    <dbReference type="NCBI Taxonomy" id="1240361"/>
    <lineage>
        <taxon>Eukaryota</taxon>
        <taxon>Viridiplantae</taxon>
        <taxon>Streptophyta</taxon>
        <taxon>Embryophyta</taxon>
        <taxon>Tracheophyta</taxon>
        <taxon>Spermatophyta</taxon>
        <taxon>Magnoliopsida</taxon>
        <taxon>eudicotyledons</taxon>
        <taxon>Gunneridae</taxon>
        <taxon>Pentapetalae</taxon>
        <taxon>rosids</taxon>
        <taxon>malvids</taxon>
        <taxon>Brassicales</taxon>
        <taxon>Brassicaceae</taxon>
        <taxon>Camelineae</taxon>
        <taxon>Arabidopsis</taxon>
    </lineage>
</organism>